<accession>A0AAN5D111</accession>
<proteinExistence type="predicted"/>
<feature type="non-terminal residue" evidence="1">
    <location>
        <position position="81"/>
    </location>
</feature>
<dbReference type="EMBL" id="BTRK01000005">
    <property type="protein sequence ID" value="GMR54618.1"/>
    <property type="molecule type" value="Genomic_DNA"/>
</dbReference>
<protein>
    <submittedName>
        <fullName evidence="1">Uncharacterized protein</fullName>
    </submittedName>
</protein>
<gene>
    <name evidence="1" type="ORF">PMAYCL1PPCAC_24813</name>
</gene>
<name>A0AAN5D111_9BILA</name>
<reference evidence="2" key="1">
    <citation type="submission" date="2022-10" db="EMBL/GenBank/DDBJ databases">
        <title>Genome assembly of Pristionchus species.</title>
        <authorList>
            <person name="Yoshida K."/>
            <person name="Sommer R.J."/>
        </authorList>
    </citation>
    <scope>NUCLEOTIDE SEQUENCE [LARGE SCALE GENOMIC DNA]</scope>
    <source>
        <strain evidence="2">RS5460</strain>
    </source>
</reference>
<organism evidence="1 2">
    <name type="scientific">Pristionchus mayeri</name>
    <dbReference type="NCBI Taxonomy" id="1317129"/>
    <lineage>
        <taxon>Eukaryota</taxon>
        <taxon>Metazoa</taxon>
        <taxon>Ecdysozoa</taxon>
        <taxon>Nematoda</taxon>
        <taxon>Chromadorea</taxon>
        <taxon>Rhabditida</taxon>
        <taxon>Rhabditina</taxon>
        <taxon>Diplogasteromorpha</taxon>
        <taxon>Diplogasteroidea</taxon>
        <taxon>Neodiplogasteridae</taxon>
        <taxon>Pristionchus</taxon>
    </lineage>
</organism>
<sequence length="81" mass="9534">RKRHDEVIFIISEHLLDSVFHVDLHEIWTVVAGSEELERRRKRREEDPSANSARLAVAHVVLSTDSDRDETRRQLRKAVHL</sequence>
<evidence type="ECO:0000313" key="2">
    <source>
        <dbReference type="Proteomes" id="UP001328107"/>
    </source>
</evidence>
<keyword evidence="2" id="KW-1185">Reference proteome</keyword>
<evidence type="ECO:0000313" key="1">
    <source>
        <dbReference type="EMBL" id="GMR54618.1"/>
    </source>
</evidence>
<dbReference type="Proteomes" id="UP001328107">
    <property type="component" value="Unassembled WGS sequence"/>
</dbReference>
<feature type="non-terminal residue" evidence="1">
    <location>
        <position position="1"/>
    </location>
</feature>
<dbReference type="AlphaFoldDB" id="A0AAN5D111"/>
<comment type="caution">
    <text evidence="1">The sequence shown here is derived from an EMBL/GenBank/DDBJ whole genome shotgun (WGS) entry which is preliminary data.</text>
</comment>